<evidence type="ECO:0000259" key="9">
    <source>
        <dbReference type="PROSITE" id="PS50052"/>
    </source>
</evidence>
<proteinExistence type="inferred from homology"/>
<dbReference type="PANTHER" id="PTHR23117:SF13">
    <property type="entry name" value="GUANYLATE KINASE"/>
    <property type="match status" value="1"/>
</dbReference>
<dbReference type="InterPro" id="IPR008145">
    <property type="entry name" value="GK/Ca_channel_bsu"/>
</dbReference>
<evidence type="ECO:0000256" key="5">
    <source>
        <dbReference type="ARBA" id="ARBA00022741"/>
    </source>
</evidence>
<dbReference type="GO" id="GO:0004385">
    <property type="term" value="F:GMP kinase activity"/>
    <property type="evidence" value="ECO:0007669"/>
    <property type="project" value="UniProtKB-EC"/>
</dbReference>
<keyword evidence="7" id="KW-0067">ATP-binding</keyword>
<reference evidence="10" key="1">
    <citation type="submission" date="2020-06" db="EMBL/GenBank/DDBJ databases">
        <title>Legume-microbial interactions unlock mineral nutrients during tropical forest succession.</title>
        <authorList>
            <person name="Epihov D.Z."/>
        </authorList>
    </citation>
    <scope>NUCLEOTIDE SEQUENCE [LARGE SCALE GENOMIC DNA]</scope>
    <source>
        <strain evidence="10">Pan2503</strain>
    </source>
</reference>
<dbReference type="PANTHER" id="PTHR23117">
    <property type="entry name" value="GUANYLATE KINASE-RELATED"/>
    <property type="match status" value="1"/>
</dbReference>
<sequence>TMPSISCTTRPRRATESSGKCYDFVSEAEFDGMVARGEFFEYARVFGRYSYGTPKKWLEESRKRRLDLVLEIDVQGAAQVKEKLPESVALFILPPSREELERRLRGRGQDSDEEIARRLAKARDEIAAFGKYYDFCVVNDDVERAGREAQAIVTALRSSSTRCRDRVQKLLASFGGKN</sequence>
<comment type="similarity">
    <text evidence="1">Belongs to the guanylate kinase family.</text>
</comment>
<organism evidence="10 11">
    <name type="scientific">Candidatus Acidiferrum panamense</name>
    <dbReference type="NCBI Taxonomy" id="2741543"/>
    <lineage>
        <taxon>Bacteria</taxon>
        <taxon>Pseudomonadati</taxon>
        <taxon>Acidobacteriota</taxon>
        <taxon>Terriglobia</taxon>
        <taxon>Candidatus Acidiferrales</taxon>
        <taxon>Candidatus Acidiferrum</taxon>
    </lineage>
</organism>
<dbReference type="EMBL" id="JACDQQ010000799">
    <property type="protein sequence ID" value="MBA0084977.1"/>
    <property type="molecule type" value="Genomic_DNA"/>
</dbReference>
<evidence type="ECO:0000256" key="1">
    <source>
        <dbReference type="ARBA" id="ARBA00005790"/>
    </source>
</evidence>
<evidence type="ECO:0000256" key="4">
    <source>
        <dbReference type="ARBA" id="ARBA00022679"/>
    </source>
</evidence>
<keyword evidence="5" id="KW-0547">Nucleotide-binding</keyword>
<evidence type="ECO:0000256" key="7">
    <source>
        <dbReference type="ARBA" id="ARBA00022840"/>
    </source>
</evidence>
<evidence type="ECO:0000313" key="10">
    <source>
        <dbReference type="EMBL" id="MBA0084977.1"/>
    </source>
</evidence>
<dbReference type="EC" id="2.7.4.8" evidence="2"/>
<accession>A0A7V8SWT1</accession>
<evidence type="ECO:0000256" key="6">
    <source>
        <dbReference type="ARBA" id="ARBA00022777"/>
    </source>
</evidence>
<dbReference type="SMART" id="SM00072">
    <property type="entry name" value="GuKc"/>
    <property type="match status" value="1"/>
</dbReference>
<evidence type="ECO:0000256" key="3">
    <source>
        <dbReference type="ARBA" id="ARBA00016296"/>
    </source>
</evidence>
<gene>
    <name evidence="10" type="primary">gmk</name>
    <name evidence="10" type="ORF">HRJ53_08275</name>
</gene>
<keyword evidence="4 10" id="KW-0808">Transferase</keyword>
<dbReference type="PROSITE" id="PS50052">
    <property type="entry name" value="GUANYLATE_KINASE_2"/>
    <property type="match status" value="1"/>
</dbReference>
<evidence type="ECO:0000313" key="11">
    <source>
        <dbReference type="Proteomes" id="UP000567293"/>
    </source>
</evidence>
<dbReference type="GO" id="GO:0005524">
    <property type="term" value="F:ATP binding"/>
    <property type="evidence" value="ECO:0007669"/>
    <property type="project" value="UniProtKB-KW"/>
</dbReference>
<dbReference type="Pfam" id="PF00625">
    <property type="entry name" value="Guanylate_kin"/>
    <property type="match status" value="1"/>
</dbReference>
<dbReference type="AlphaFoldDB" id="A0A7V8SWT1"/>
<protein>
    <recommendedName>
        <fullName evidence="3">Guanylate kinase</fullName>
        <ecNumber evidence="2">2.7.4.8</ecNumber>
    </recommendedName>
    <alternativeName>
        <fullName evidence="8">GMP kinase</fullName>
    </alternativeName>
</protein>
<dbReference type="CDD" id="cd00071">
    <property type="entry name" value="GMPK"/>
    <property type="match status" value="1"/>
</dbReference>
<name>A0A7V8SWT1_9BACT</name>
<dbReference type="Gene3D" id="3.40.50.300">
    <property type="entry name" value="P-loop containing nucleotide triphosphate hydrolases"/>
    <property type="match status" value="1"/>
</dbReference>
<dbReference type="Proteomes" id="UP000567293">
    <property type="component" value="Unassembled WGS sequence"/>
</dbReference>
<dbReference type="GO" id="GO:0005829">
    <property type="term" value="C:cytosol"/>
    <property type="evidence" value="ECO:0007669"/>
    <property type="project" value="TreeGrafter"/>
</dbReference>
<evidence type="ECO:0000256" key="8">
    <source>
        <dbReference type="ARBA" id="ARBA00030128"/>
    </source>
</evidence>
<evidence type="ECO:0000256" key="2">
    <source>
        <dbReference type="ARBA" id="ARBA00012961"/>
    </source>
</evidence>
<dbReference type="SUPFAM" id="SSF52540">
    <property type="entry name" value="P-loop containing nucleoside triphosphate hydrolases"/>
    <property type="match status" value="1"/>
</dbReference>
<feature type="non-terminal residue" evidence="10">
    <location>
        <position position="1"/>
    </location>
</feature>
<keyword evidence="6 10" id="KW-0418">Kinase</keyword>
<comment type="caution">
    <text evidence="10">The sequence shown here is derived from an EMBL/GenBank/DDBJ whole genome shotgun (WGS) entry which is preliminary data.</text>
</comment>
<dbReference type="InterPro" id="IPR020590">
    <property type="entry name" value="Guanylate_kinase_CS"/>
</dbReference>
<feature type="domain" description="Guanylate kinase-like" evidence="9">
    <location>
        <begin position="1"/>
        <end position="154"/>
    </location>
</feature>
<dbReference type="InterPro" id="IPR008144">
    <property type="entry name" value="Guanylate_kin-like_dom"/>
</dbReference>
<dbReference type="InterPro" id="IPR027417">
    <property type="entry name" value="P-loop_NTPase"/>
</dbReference>
<dbReference type="PROSITE" id="PS00856">
    <property type="entry name" value="GUANYLATE_KINASE_1"/>
    <property type="match status" value="1"/>
</dbReference>
<dbReference type="Gene3D" id="3.30.63.10">
    <property type="entry name" value="Guanylate Kinase phosphate binding domain"/>
    <property type="match status" value="1"/>
</dbReference>
<dbReference type="InterPro" id="IPR017665">
    <property type="entry name" value="Guanylate_kinase"/>
</dbReference>
<dbReference type="NCBIfam" id="TIGR03263">
    <property type="entry name" value="guanyl_kin"/>
    <property type="match status" value="1"/>
</dbReference>
<keyword evidence="11" id="KW-1185">Reference proteome</keyword>